<dbReference type="Ensembl" id="ENSCPIT00010010499.1">
    <property type="protein sequence ID" value="ENSCPIP00010008885.1"/>
    <property type="gene ID" value="ENSCPIG00010006926.1"/>
</dbReference>
<dbReference type="Proteomes" id="UP000694543">
    <property type="component" value="Unplaced"/>
</dbReference>
<evidence type="ECO:0000256" key="2">
    <source>
        <dbReference type="ARBA" id="ARBA00023002"/>
    </source>
</evidence>
<accession>A0A8C3PYX3</accession>
<dbReference type="PROSITE" id="PS00061">
    <property type="entry name" value="ADH_SHORT"/>
    <property type="match status" value="1"/>
</dbReference>
<dbReference type="InterPro" id="IPR002347">
    <property type="entry name" value="SDR_fam"/>
</dbReference>
<dbReference type="GO" id="GO:0004090">
    <property type="term" value="F:carbonyl reductase (NADPH) activity"/>
    <property type="evidence" value="ECO:0007669"/>
    <property type="project" value="TreeGrafter"/>
</dbReference>
<evidence type="ECO:0000313" key="4">
    <source>
        <dbReference type="Proteomes" id="UP000694543"/>
    </source>
</evidence>
<dbReference type="AlphaFoldDB" id="A0A8C3PYX3"/>
<evidence type="ECO:0008006" key="5">
    <source>
        <dbReference type="Google" id="ProtNLM"/>
    </source>
</evidence>
<dbReference type="PRINTS" id="PR00080">
    <property type="entry name" value="SDRFAMILY"/>
</dbReference>
<keyword evidence="4" id="KW-1185">Reference proteome</keyword>
<name>A0A8C3PYX3_CHRPC</name>
<evidence type="ECO:0000313" key="3">
    <source>
        <dbReference type="Ensembl" id="ENSCPIP00010008885.1"/>
    </source>
</evidence>
<evidence type="ECO:0000256" key="1">
    <source>
        <dbReference type="ARBA" id="ARBA00006484"/>
    </source>
</evidence>
<dbReference type="InterPro" id="IPR036291">
    <property type="entry name" value="NAD(P)-bd_dom_sf"/>
</dbReference>
<dbReference type="PANTHER" id="PTHR43943">
    <property type="entry name" value="DEHYDROGENASE/REDUCTASE (SDR FAMILY) MEMBER 4"/>
    <property type="match status" value="1"/>
</dbReference>
<dbReference type="PRINTS" id="PR00081">
    <property type="entry name" value="GDHRDH"/>
</dbReference>
<reference evidence="3" key="1">
    <citation type="submission" date="2025-08" db="UniProtKB">
        <authorList>
            <consortium name="Ensembl"/>
        </authorList>
    </citation>
    <scope>IDENTIFICATION</scope>
</reference>
<sequence length="160" mass="16983">MSSRRQPNVDAAVQKLRAQGLEVSGVVCHVGQPQDRQRLVQTALDTYGAIDILISNAAVNPVMGSTLEVEEAAWEKIFQVNVTAAAMLVKLVLPHMEKRGGGAVVLVTSVAGFMPFPALGPYSVSKTALLGLVKVLAPELRARGVRLNAVAPGLIQTRFS</sequence>
<proteinExistence type="inferred from homology"/>
<reference evidence="3" key="2">
    <citation type="submission" date="2025-09" db="UniProtKB">
        <authorList>
            <consortium name="Ensembl"/>
        </authorList>
    </citation>
    <scope>IDENTIFICATION</scope>
</reference>
<dbReference type="Pfam" id="PF00106">
    <property type="entry name" value="adh_short"/>
    <property type="match status" value="1"/>
</dbReference>
<keyword evidence="2" id="KW-0560">Oxidoreductase</keyword>
<comment type="similarity">
    <text evidence="1">Belongs to the short-chain dehydrogenases/reductases (SDR) family.</text>
</comment>
<dbReference type="SUPFAM" id="SSF51735">
    <property type="entry name" value="NAD(P)-binding Rossmann-fold domains"/>
    <property type="match status" value="1"/>
</dbReference>
<dbReference type="InterPro" id="IPR020904">
    <property type="entry name" value="Sc_DH/Rdtase_CS"/>
</dbReference>
<organism evidence="3 4">
    <name type="scientific">Chrysolophus pictus</name>
    <name type="common">Golden pheasant</name>
    <name type="synonym">Phasianus pictus</name>
    <dbReference type="NCBI Taxonomy" id="9089"/>
    <lineage>
        <taxon>Eukaryota</taxon>
        <taxon>Metazoa</taxon>
        <taxon>Chordata</taxon>
        <taxon>Craniata</taxon>
        <taxon>Vertebrata</taxon>
        <taxon>Euteleostomi</taxon>
        <taxon>Archelosauria</taxon>
        <taxon>Archosauria</taxon>
        <taxon>Dinosauria</taxon>
        <taxon>Saurischia</taxon>
        <taxon>Theropoda</taxon>
        <taxon>Coelurosauria</taxon>
        <taxon>Aves</taxon>
        <taxon>Neognathae</taxon>
        <taxon>Galloanserae</taxon>
        <taxon>Galliformes</taxon>
        <taxon>Phasianidae</taxon>
        <taxon>Phasianinae</taxon>
        <taxon>Chrysolophus</taxon>
    </lineage>
</organism>
<protein>
    <recommendedName>
        <fullName evidence="5">Dehydrogenase/reductase SDR family member 4</fullName>
    </recommendedName>
</protein>
<dbReference type="PANTHER" id="PTHR43943:SF2">
    <property type="entry name" value="DEHYDROGENASE_REDUCTASE 4"/>
    <property type="match status" value="1"/>
</dbReference>
<dbReference type="Gene3D" id="3.40.50.720">
    <property type="entry name" value="NAD(P)-binding Rossmann-like Domain"/>
    <property type="match status" value="1"/>
</dbReference>